<sequence length="208" mass="23801">MTSASTEELLRRAVTETNEIRDVAEMVLKTIIYHMRNLYELYNEFIADLERGDLKLETYIREIEELEKDLEIDLDFFQRTLETKEEIKKTAEEIGITGEHRAVVLLINLPTLLKRVGCKTENMGMVMLGIALGHAYGGRIKNSLCALFAATAAQKNKWKYAADIWRQCLGVDLETEVRLICGLSKIVEDFNLDKLGSLSDVLEELRRT</sequence>
<evidence type="ECO:0000256" key="1">
    <source>
        <dbReference type="SAM" id="Coils"/>
    </source>
</evidence>
<proteinExistence type="predicted"/>
<evidence type="ECO:0000313" key="2">
    <source>
        <dbReference type="EMBL" id="HII46817.1"/>
    </source>
</evidence>
<organism evidence="2 3">
    <name type="scientific">Pyrobaculum aerophilum</name>
    <dbReference type="NCBI Taxonomy" id="13773"/>
    <lineage>
        <taxon>Archaea</taxon>
        <taxon>Thermoproteota</taxon>
        <taxon>Thermoprotei</taxon>
        <taxon>Thermoproteales</taxon>
        <taxon>Thermoproteaceae</taxon>
        <taxon>Pyrobaculum</taxon>
    </lineage>
</organism>
<dbReference type="GeneID" id="1464779"/>
<comment type="caution">
    <text evidence="2">The sequence shown here is derived from an EMBL/GenBank/DDBJ whole genome shotgun (WGS) entry which is preliminary data.</text>
</comment>
<dbReference type="EMBL" id="DUJP01000022">
    <property type="protein sequence ID" value="HII46817.1"/>
    <property type="molecule type" value="Genomic_DNA"/>
</dbReference>
<protein>
    <submittedName>
        <fullName evidence="2">Uncharacterized protein</fullName>
    </submittedName>
</protein>
<name>A0A832SYB3_9CREN</name>
<reference evidence="2" key="1">
    <citation type="journal article" date="2020" name="bioRxiv">
        <title>A rank-normalized archaeal taxonomy based on genome phylogeny resolves widespread incomplete and uneven classifications.</title>
        <authorList>
            <person name="Rinke C."/>
            <person name="Chuvochina M."/>
            <person name="Mussig A.J."/>
            <person name="Chaumeil P.-A."/>
            <person name="Waite D.W."/>
            <person name="Whitman W.B."/>
            <person name="Parks D.H."/>
            <person name="Hugenholtz P."/>
        </authorList>
    </citation>
    <scope>NUCLEOTIDE SEQUENCE</scope>
    <source>
        <strain evidence="2">UBA8839</strain>
    </source>
</reference>
<dbReference type="RefSeq" id="WP_011007035.1">
    <property type="nucleotide sequence ID" value="NZ_DAIOPL010000057.1"/>
</dbReference>
<accession>A0A832SYB3</accession>
<dbReference type="AlphaFoldDB" id="A0A832SYB3"/>
<keyword evidence="1" id="KW-0175">Coiled coil</keyword>
<gene>
    <name evidence="2" type="ORF">HA333_05050</name>
</gene>
<dbReference type="OMA" id="NKWEYAA"/>
<feature type="coiled-coil region" evidence="1">
    <location>
        <begin position="49"/>
        <end position="80"/>
    </location>
</feature>
<evidence type="ECO:0000313" key="3">
    <source>
        <dbReference type="Proteomes" id="UP000651120"/>
    </source>
</evidence>
<dbReference type="Proteomes" id="UP000651120">
    <property type="component" value="Unassembled WGS sequence"/>
</dbReference>